<keyword evidence="1" id="KW-0472">Membrane</keyword>
<feature type="transmembrane region" description="Helical" evidence="1">
    <location>
        <begin position="12"/>
        <end position="32"/>
    </location>
</feature>
<keyword evidence="1" id="KW-0812">Transmembrane</keyword>
<feature type="transmembrane region" description="Helical" evidence="1">
    <location>
        <begin position="374"/>
        <end position="395"/>
    </location>
</feature>
<feature type="transmembrane region" description="Helical" evidence="1">
    <location>
        <begin position="253"/>
        <end position="273"/>
    </location>
</feature>
<evidence type="ECO:0000313" key="3">
    <source>
        <dbReference type="Proteomes" id="UP000295468"/>
    </source>
</evidence>
<feature type="transmembrane region" description="Helical" evidence="1">
    <location>
        <begin position="345"/>
        <end position="362"/>
    </location>
</feature>
<feature type="transmembrane region" description="Helical" evidence="1">
    <location>
        <begin position="131"/>
        <end position="152"/>
    </location>
</feature>
<comment type="caution">
    <text evidence="2">The sequence shown here is derived from an EMBL/GenBank/DDBJ whole genome shotgun (WGS) entry which is preliminary data.</text>
</comment>
<protein>
    <recommendedName>
        <fullName evidence="4">Dolichyl-phosphate-mannose-protein mannosyltransferase</fullName>
    </recommendedName>
</protein>
<evidence type="ECO:0000256" key="1">
    <source>
        <dbReference type="SAM" id="Phobius"/>
    </source>
</evidence>
<evidence type="ECO:0008006" key="4">
    <source>
        <dbReference type="Google" id="ProtNLM"/>
    </source>
</evidence>
<feature type="transmembrane region" description="Helical" evidence="1">
    <location>
        <begin position="158"/>
        <end position="175"/>
    </location>
</feature>
<feature type="transmembrane region" description="Helical" evidence="1">
    <location>
        <begin position="182"/>
        <end position="201"/>
    </location>
</feature>
<sequence length="684" mass="79513">MTRSQIIHFFEKYRLLIAAILLLFLTIVILQVNYNKNHMDNFTVDEYFTISTVHPKFDPENTVHRALNGPRVFTYLFYPGALVGMIGHMGANIYAESWDYPGHNYFIENYQTTGAGLAKNMEDPNLRYFHYYLKLQSILLMFLTFIPLIFYLWNKQKFISMFMIATLIGINMLLLEQRSVFYIEPLILSLVNLLLWLYLYIYDSTKISKFIIVLAAFLFALTISLKFSSLFIIVMIGALILTKANGFEARLKLFSLIVLSSIFFFALINWNIFYSKEVFNAVIHDYFSNFWHYATGNKGLVVESYKLYNFKGIIRELLPSLGGLIFIFPVLAYYGFKYLHTSERIRWGVLLTVIIASVWFIIKQRVYFDRNILPFLPALVLITGILLDSVINHLKRAHYLENRRNRAIIYLVLLVTIFLPVLLHANYLKTIFPDAKRNVIKFVTDIPDSSQRSLVTIDFPLKEAQFGYQDVKTLPSFPETDGNNLIGMFQKNINELEASDVIIIKEIGNNKQLTTYLLPTFYNSNKQFASYFVFYNDPGKIKGLEDILAPLKGKNSTLHWKGSRPIRDDLVLREIHTVKNNKSVRLYFRLTATGYQPESLHGCRIYFHAKPKTDDVSSLPEERIKYGFDGWDFTVSPDNMIKYGKDIYIFHDFNPTLSSYEKFSFGIFRGCTVSKDFSVDNIKL</sequence>
<proteinExistence type="predicted"/>
<feature type="transmembrane region" description="Helical" evidence="1">
    <location>
        <begin position="75"/>
        <end position="95"/>
    </location>
</feature>
<reference evidence="2 3" key="1">
    <citation type="submission" date="2019-03" db="EMBL/GenBank/DDBJ databases">
        <title>Genomic Encyclopedia of Archaeal and Bacterial Type Strains, Phase II (KMG-II): from individual species to whole genera.</title>
        <authorList>
            <person name="Goeker M."/>
        </authorList>
    </citation>
    <scope>NUCLEOTIDE SEQUENCE [LARGE SCALE GENOMIC DNA]</scope>
    <source>
        <strain evidence="2 3">DSM 18435</strain>
    </source>
</reference>
<dbReference type="AlphaFoldDB" id="A0A4R6TSB4"/>
<name>A0A4R6TSB4_9FLAO</name>
<keyword evidence="1" id="KW-1133">Transmembrane helix</keyword>
<accession>A0A4R6TSB4</accession>
<organism evidence="2 3">
    <name type="scientific">Zeaxanthinibacter enoshimensis</name>
    <dbReference type="NCBI Taxonomy" id="392009"/>
    <lineage>
        <taxon>Bacteria</taxon>
        <taxon>Pseudomonadati</taxon>
        <taxon>Bacteroidota</taxon>
        <taxon>Flavobacteriia</taxon>
        <taxon>Flavobacteriales</taxon>
        <taxon>Flavobacteriaceae</taxon>
        <taxon>Zeaxanthinibacter</taxon>
    </lineage>
</organism>
<dbReference type="Proteomes" id="UP000295468">
    <property type="component" value="Unassembled WGS sequence"/>
</dbReference>
<feature type="transmembrane region" description="Helical" evidence="1">
    <location>
        <begin position="407"/>
        <end position="428"/>
    </location>
</feature>
<keyword evidence="3" id="KW-1185">Reference proteome</keyword>
<evidence type="ECO:0000313" key="2">
    <source>
        <dbReference type="EMBL" id="TDQ32769.1"/>
    </source>
</evidence>
<dbReference type="EMBL" id="SNYI01000001">
    <property type="protein sequence ID" value="TDQ32769.1"/>
    <property type="molecule type" value="Genomic_DNA"/>
</dbReference>
<gene>
    <name evidence="2" type="ORF">CLV82_0602</name>
</gene>
<feature type="transmembrane region" description="Helical" evidence="1">
    <location>
        <begin position="317"/>
        <end position="336"/>
    </location>
</feature>
<feature type="transmembrane region" description="Helical" evidence="1">
    <location>
        <begin position="213"/>
        <end position="241"/>
    </location>
</feature>